<keyword evidence="3" id="KW-1185">Reference proteome</keyword>
<organism evidence="2 3">
    <name type="scientific">Corynebacterium gerontici</name>
    <dbReference type="NCBI Taxonomy" id="2079234"/>
    <lineage>
        <taxon>Bacteria</taxon>
        <taxon>Bacillati</taxon>
        <taxon>Actinomycetota</taxon>
        <taxon>Actinomycetes</taxon>
        <taxon>Mycobacteriales</taxon>
        <taxon>Corynebacteriaceae</taxon>
        <taxon>Corynebacterium</taxon>
    </lineage>
</organism>
<proteinExistence type="predicted"/>
<sequence>MVALSPTTRSNSVQGADSSARRPTLTSAVTTGTHYEASSLRASPSCFERATDPIVARNDPIPTLPLGAGQESGCFLLGGKGPKATSTQELLTNTYEVKDSKLITAQDQLAQAPKHRRCWICRVGSG</sequence>
<feature type="compositionally biased region" description="Polar residues" evidence="1">
    <location>
        <begin position="24"/>
        <end position="33"/>
    </location>
</feature>
<protein>
    <submittedName>
        <fullName evidence="2">Uncharacterized protein</fullName>
    </submittedName>
</protein>
<evidence type="ECO:0000256" key="1">
    <source>
        <dbReference type="SAM" id="MobiDB-lite"/>
    </source>
</evidence>
<reference evidence="2 3" key="1">
    <citation type="submission" date="2018-11" db="EMBL/GenBank/DDBJ databases">
        <authorList>
            <person name="Kleinhagauer T."/>
            <person name="Glaeser S.P."/>
            <person name="Spergser J."/>
            <person name="Ruckert C."/>
            <person name="Kaempfer P."/>
            <person name="Busse H.-J."/>
        </authorList>
    </citation>
    <scope>NUCLEOTIDE SEQUENCE [LARGE SCALE GENOMIC DNA]</scope>
    <source>
        <strain evidence="2 3">W8</strain>
    </source>
</reference>
<dbReference type="KEGG" id="cgk:CGERO_09430"/>
<dbReference type="Proteomes" id="UP000271587">
    <property type="component" value="Chromosome"/>
</dbReference>
<accession>A0A3G6J2C5</accession>
<dbReference type="AlphaFoldDB" id="A0A3G6J2C5"/>
<evidence type="ECO:0000313" key="3">
    <source>
        <dbReference type="Proteomes" id="UP000271587"/>
    </source>
</evidence>
<gene>
    <name evidence="2" type="ORF">CGERO_09430</name>
</gene>
<dbReference type="EMBL" id="CP033897">
    <property type="protein sequence ID" value="AZA12177.1"/>
    <property type="molecule type" value="Genomic_DNA"/>
</dbReference>
<evidence type="ECO:0000313" key="2">
    <source>
        <dbReference type="EMBL" id="AZA12177.1"/>
    </source>
</evidence>
<name>A0A3G6J2C5_9CORY</name>
<dbReference type="RefSeq" id="WP_123935338.1">
    <property type="nucleotide sequence ID" value="NZ_CP033897.1"/>
</dbReference>
<feature type="compositionally biased region" description="Polar residues" evidence="1">
    <location>
        <begin position="1"/>
        <end position="17"/>
    </location>
</feature>
<feature type="region of interest" description="Disordered" evidence="1">
    <location>
        <begin position="1"/>
        <end position="42"/>
    </location>
</feature>